<dbReference type="Gene3D" id="1.50.10.10">
    <property type="match status" value="1"/>
</dbReference>
<dbReference type="OrthoDB" id="7795at2157"/>
<dbReference type="AlphaFoldDB" id="A0A1H8V163"/>
<feature type="compositionally biased region" description="Polar residues" evidence="1">
    <location>
        <begin position="806"/>
        <end position="819"/>
    </location>
</feature>
<dbReference type="InterPro" id="IPR012341">
    <property type="entry name" value="6hp_glycosidase-like_sf"/>
</dbReference>
<sequence length="886" mass="97681">MGDNDNHLSARTTRRRLLRGTAVGAVLSQVPLAGSAVAATRSESSSDADVEAEPEATETTSVGAPALSVADRLADRRYVATGTRGYVVGTESGGFPPMGWHIQGEMGGVWTPPLKLLDGIWFGVDGEWLDDATSFTSGYGHVTMTFEHDDLTVERADFVPDGRRGALFGLRFDSDEDRTVTLTVDAQSELMSAYPWGWTTPSQETFNLDDEVSVDGRRLVFRETGTPPVENATEHDWAAVVGSSTHPTAHEMDGEFRGPEEAYDSAFDSGVGGRLTYEVDVSGDELTTVWIGVAGSETGPETAHDELDALLNEPEEALEKKVESRLTRQERTRLDLPDTRLQRSIDWSKQNLADSRQVATDLMLRDTDEGSAYPEPAGRLDRVRFLGAGFPDYQWLFGTDGEYTAYASVAVGQFEPIKDHLEALKEASEILNDGSGKVVHEIVTEGSMYFGANDDPGNTDETVKFPSAVALLWRWTGDDEFRDEMYDFTRRNMEYVFENLDEDDDGWLEGHGNVEREGMGDEKLDVAVYTIRGLYDLAEMARSKGDGRTLSWAQRKADQLRRTFEDAWWIPEISQHAGSLTNPDESRVYQRHWIGVTPMEVEIRRNGQPHLGLTAPDNADAALDLRETTCYSGVGDDEEVDHRTNEGLYHTGAPGCDRTTFAGTKDSTEKQIFTLNTAIMAVGEGNYGRLGRDQQGRYLDANAKLQLPVPDEQPGAMPEIAPSPAYGRSLDLPMTERAMVLQAWGAYGTVWPVVHQHLGVRPDMGRRRLEVVPHLPDRWPEASVENLRVGDGSVAVSAESPDQTDETTGQTNDSSDYTYETTVTPNVSLRQLVLGHVVPVGESVSSVTLNGEEAEYDCRRTNRGRELRVEADTAGTQRLVVKTVDC</sequence>
<proteinExistence type="predicted"/>
<evidence type="ECO:0000313" key="3">
    <source>
        <dbReference type="Proteomes" id="UP000199126"/>
    </source>
</evidence>
<evidence type="ECO:0008006" key="4">
    <source>
        <dbReference type="Google" id="ProtNLM"/>
    </source>
</evidence>
<dbReference type="EMBL" id="FODV01000013">
    <property type="protein sequence ID" value="SEP09156.1"/>
    <property type="molecule type" value="Genomic_DNA"/>
</dbReference>
<feature type="region of interest" description="Disordered" evidence="1">
    <location>
        <begin position="38"/>
        <end position="62"/>
    </location>
</feature>
<dbReference type="SUPFAM" id="SSF48208">
    <property type="entry name" value="Six-hairpin glycosidases"/>
    <property type="match status" value="1"/>
</dbReference>
<gene>
    <name evidence="2" type="ORF">SAMN04487948_113125</name>
</gene>
<accession>A0A1H8V163</accession>
<evidence type="ECO:0000256" key="1">
    <source>
        <dbReference type="SAM" id="MobiDB-lite"/>
    </source>
</evidence>
<reference evidence="3" key="1">
    <citation type="submission" date="2016-10" db="EMBL/GenBank/DDBJ databases">
        <authorList>
            <person name="Varghese N."/>
            <person name="Submissions S."/>
        </authorList>
    </citation>
    <scope>NUCLEOTIDE SEQUENCE [LARGE SCALE GENOMIC DNA]</scope>
    <source>
        <strain evidence="3">CGMCC 1.10121</strain>
    </source>
</reference>
<dbReference type="Proteomes" id="UP000199126">
    <property type="component" value="Unassembled WGS sequence"/>
</dbReference>
<dbReference type="InterPro" id="IPR008928">
    <property type="entry name" value="6-hairpin_glycosidase_sf"/>
</dbReference>
<name>A0A1H8V163_9EURY</name>
<feature type="region of interest" description="Disordered" evidence="1">
    <location>
        <begin position="795"/>
        <end position="819"/>
    </location>
</feature>
<feature type="compositionally biased region" description="Acidic residues" evidence="1">
    <location>
        <begin position="46"/>
        <end position="56"/>
    </location>
</feature>
<dbReference type="PROSITE" id="PS51318">
    <property type="entry name" value="TAT"/>
    <property type="match status" value="1"/>
</dbReference>
<dbReference type="GO" id="GO:0005975">
    <property type="term" value="P:carbohydrate metabolic process"/>
    <property type="evidence" value="ECO:0007669"/>
    <property type="project" value="InterPro"/>
</dbReference>
<evidence type="ECO:0000313" key="2">
    <source>
        <dbReference type="EMBL" id="SEP09156.1"/>
    </source>
</evidence>
<organism evidence="2 3">
    <name type="scientific">Halogranum amylolyticum</name>
    <dbReference type="NCBI Taxonomy" id="660520"/>
    <lineage>
        <taxon>Archaea</taxon>
        <taxon>Methanobacteriati</taxon>
        <taxon>Methanobacteriota</taxon>
        <taxon>Stenosarchaea group</taxon>
        <taxon>Halobacteria</taxon>
        <taxon>Halobacteriales</taxon>
        <taxon>Haloferacaceae</taxon>
    </lineage>
</organism>
<dbReference type="RefSeq" id="WP_089826742.1">
    <property type="nucleotide sequence ID" value="NZ_FODV01000013.1"/>
</dbReference>
<dbReference type="InterPro" id="IPR006311">
    <property type="entry name" value="TAT_signal"/>
</dbReference>
<keyword evidence="3" id="KW-1185">Reference proteome</keyword>
<protein>
    <recommendedName>
        <fullName evidence="4">Glycogen debranching protein</fullName>
    </recommendedName>
</protein>